<name>A0A0S7BXU8_9CHLR</name>
<feature type="domain" description="Carbohydrate kinase FGGY N-terminal" evidence="4">
    <location>
        <begin position="4"/>
        <end position="249"/>
    </location>
</feature>
<dbReference type="PIRSF" id="PIRSF000538">
    <property type="entry name" value="GlpK"/>
    <property type="match status" value="1"/>
</dbReference>
<evidence type="ECO:0000313" key="7">
    <source>
        <dbReference type="Proteomes" id="UP000053370"/>
    </source>
</evidence>
<dbReference type="CDD" id="cd07773">
    <property type="entry name" value="ASKHA_NBD_FGGY_FK"/>
    <property type="match status" value="1"/>
</dbReference>
<dbReference type="InterPro" id="IPR000577">
    <property type="entry name" value="Carb_kinase_FGGY"/>
</dbReference>
<protein>
    <submittedName>
        <fullName evidence="6">Sugar (Pentulose/hexulose) kinase</fullName>
    </submittedName>
</protein>
<evidence type="ECO:0000256" key="1">
    <source>
        <dbReference type="ARBA" id="ARBA00009156"/>
    </source>
</evidence>
<keyword evidence="7" id="KW-1185">Reference proteome</keyword>
<keyword evidence="3 6" id="KW-0418">Kinase</keyword>
<organism evidence="6">
    <name type="scientific">Flexilinea flocculi</name>
    <dbReference type="NCBI Taxonomy" id="1678840"/>
    <lineage>
        <taxon>Bacteria</taxon>
        <taxon>Bacillati</taxon>
        <taxon>Chloroflexota</taxon>
        <taxon>Anaerolineae</taxon>
        <taxon>Anaerolineales</taxon>
        <taxon>Anaerolineaceae</taxon>
        <taxon>Flexilinea</taxon>
    </lineage>
</organism>
<dbReference type="InterPro" id="IPR018484">
    <property type="entry name" value="FGGY_N"/>
</dbReference>
<dbReference type="SUPFAM" id="SSF53067">
    <property type="entry name" value="Actin-like ATPase domain"/>
    <property type="match status" value="2"/>
</dbReference>
<dbReference type="OrthoDB" id="9805576at2"/>
<keyword evidence="2" id="KW-0808">Transferase</keyword>
<dbReference type="PATRIC" id="fig|1678840.3.peg.2940"/>
<dbReference type="InterPro" id="IPR043129">
    <property type="entry name" value="ATPase_NBD"/>
</dbReference>
<dbReference type="Pfam" id="PF00370">
    <property type="entry name" value="FGGY_N"/>
    <property type="match status" value="1"/>
</dbReference>
<evidence type="ECO:0000259" key="4">
    <source>
        <dbReference type="Pfam" id="PF00370"/>
    </source>
</evidence>
<dbReference type="AlphaFoldDB" id="A0A0S7BXU8"/>
<dbReference type="Gene3D" id="3.30.420.40">
    <property type="match status" value="2"/>
</dbReference>
<sequence length="513" mass="56820">MANLILGIDIGTTSVKAAVFDHAGTQKASAVVEYSLLTPGANFVEAPCNIYLDSIIECMKNIAAKNVIDTRDITVMSFSVQGETLCFLGEDCKPLRNAIVWMDNRAGNEAGKLREAFGDELCYQITGQVSFEACWPASKILWVKENEPEIFNKTRHFLLLEDYIIYLLTGKFVAEGSLLTSTEYWNIQTKRYWKEMLDFIGIKEEYLPEIRESGEAVGKILPEMADLLTVSPEATVCTGCLDQVAGAIGCGNIKPGIFSENIGAALAICVPTKKLTYDKNRLMPVHYFAVPDTYMMHTFTTGGMCLRWFRDEFCQQEIDIQNVTGIDAYDLLGKEAELVPAGSDGLITLPHLQGSMAPDVNLNAKAVFYGATLQHKKAHFIRSIMESLGYIISRNIEAIDAMGLEISQIRTIGGGSKSDIWNQIKADITGKKLYTTYSSQDTACLGAAILAGVAAGIFESIESACNSMIRIKKEYIPNEENHALYRKQYEKYKILFSSLENLFKKDAESSITK</sequence>
<comment type="similarity">
    <text evidence="1">Belongs to the FGGY kinase family.</text>
</comment>
<feature type="domain" description="Carbohydrate kinase FGGY C-terminal" evidence="5">
    <location>
        <begin position="291"/>
        <end position="455"/>
    </location>
</feature>
<dbReference type="GO" id="GO:0016301">
    <property type="term" value="F:kinase activity"/>
    <property type="evidence" value="ECO:0007669"/>
    <property type="project" value="UniProtKB-KW"/>
</dbReference>
<dbReference type="Pfam" id="PF02782">
    <property type="entry name" value="FGGY_C"/>
    <property type="match status" value="1"/>
</dbReference>
<dbReference type="RefSeq" id="WP_062282791.1">
    <property type="nucleotide sequence ID" value="NZ_DF968181.1"/>
</dbReference>
<dbReference type="InterPro" id="IPR050406">
    <property type="entry name" value="FGGY_Carb_Kinase"/>
</dbReference>
<dbReference type="InterPro" id="IPR018485">
    <property type="entry name" value="FGGY_C"/>
</dbReference>
<dbReference type="PANTHER" id="PTHR43095:SF2">
    <property type="entry name" value="GLUCONOKINASE"/>
    <property type="match status" value="1"/>
</dbReference>
<dbReference type="STRING" id="1678840.ATC1_131470"/>
<proteinExistence type="inferred from homology"/>
<dbReference type="GO" id="GO:0005975">
    <property type="term" value="P:carbohydrate metabolic process"/>
    <property type="evidence" value="ECO:0007669"/>
    <property type="project" value="InterPro"/>
</dbReference>
<evidence type="ECO:0000313" key="6">
    <source>
        <dbReference type="EMBL" id="GAP41480.1"/>
    </source>
</evidence>
<dbReference type="EMBL" id="DF968181">
    <property type="protein sequence ID" value="GAP41480.1"/>
    <property type="molecule type" value="Genomic_DNA"/>
</dbReference>
<reference evidence="6" key="1">
    <citation type="journal article" date="2015" name="Genome Announc.">
        <title>Draft Genome Sequence of Anaerolineae Strain TC1, a Novel Isolate from a Methanogenic Wastewater Treatment System.</title>
        <authorList>
            <person name="Matsuura N."/>
            <person name="Tourlousse D.M."/>
            <person name="Sun L."/>
            <person name="Toyonaga M."/>
            <person name="Kuroda K."/>
            <person name="Ohashi A."/>
            <person name="Cruz R."/>
            <person name="Yamaguchi T."/>
            <person name="Sekiguchi Y."/>
        </authorList>
    </citation>
    <scope>NUCLEOTIDE SEQUENCE [LARGE SCALE GENOMIC DNA]</scope>
    <source>
        <strain evidence="6">TC1</strain>
    </source>
</reference>
<evidence type="ECO:0000259" key="5">
    <source>
        <dbReference type="Pfam" id="PF02782"/>
    </source>
</evidence>
<accession>A0A0S7BXU8</accession>
<evidence type="ECO:0000256" key="2">
    <source>
        <dbReference type="ARBA" id="ARBA00022679"/>
    </source>
</evidence>
<dbReference type="PANTHER" id="PTHR43095">
    <property type="entry name" value="SUGAR KINASE"/>
    <property type="match status" value="1"/>
</dbReference>
<evidence type="ECO:0000256" key="3">
    <source>
        <dbReference type="ARBA" id="ARBA00022777"/>
    </source>
</evidence>
<dbReference type="Proteomes" id="UP000053370">
    <property type="component" value="Unassembled WGS sequence"/>
</dbReference>
<gene>
    <name evidence="6" type="ORF">ATC1_131470</name>
</gene>